<dbReference type="Proteomes" id="UP000518752">
    <property type="component" value="Unassembled WGS sequence"/>
</dbReference>
<gene>
    <name evidence="1" type="ORF">D9757_001214</name>
</gene>
<sequence>MPCSPHPMSYHLEALSLPATAAGYEKAIAELEIATAAMKQARNSAISPIFKLPVEVLTEMFHWFCHSDPTADQSFLHPNQAFPVLALAGVCYAWRAVAYPRPKLWSVMNIQLQDSWEATVIKWLAKSESSMLSVRIHSGSPPSPSIPQKMSNALLDCAHRWRELDLYIDNHEQLRSWLSLAALKLVPNFQSPHSTLPISQAANVCFPALEFLRLPRDTLHEMGPYVSSLFGMCPTLQSYSGELYLSSQLDLSQIKRFRTPYAGAKSLGHFLRRLPKLSHCTLLEFGLERDPVPTPVPTSVETYASSITELSLVNPYPQIYKTDNMFFRNASLPHLTSLELSGFETVHEGEFEALCNILLSSQCKLQKLTLHVGPALSFLQTYGITQCIKLLKINPHVISLTLVGYDVPESLTRLAQYLSSQPPDTVEHNSLFSPSIRNLDLTFRRRSVRWNTNIDKIADEIVDPLCRILQARKSSLRIVSLCFGDAKWDNGSFQTYLRDLLQEKVGDWWNFSEAAEGKGEGVMVLPLR</sequence>
<evidence type="ECO:0000313" key="1">
    <source>
        <dbReference type="EMBL" id="KAF5392930.1"/>
    </source>
</evidence>
<dbReference type="EMBL" id="JAACJN010000003">
    <property type="protein sequence ID" value="KAF5392930.1"/>
    <property type="molecule type" value="Genomic_DNA"/>
</dbReference>
<dbReference type="OrthoDB" id="2269034at2759"/>
<dbReference type="InterPro" id="IPR032675">
    <property type="entry name" value="LRR_dom_sf"/>
</dbReference>
<keyword evidence="2" id="KW-1185">Reference proteome</keyword>
<name>A0A8H5MFU4_9AGAR</name>
<evidence type="ECO:0000313" key="2">
    <source>
        <dbReference type="Proteomes" id="UP000518752"/>
    </source>
</evidence>
<reference evidence="1 2" key="1">
    <citation type="journal article" date="2020" name="ISME J.">
        <title>Uncovering the hidden diversity of litter-decomposition mechanisms in mushroom-forming fungi.</title>
        <authorList>
            <person name="Floudas D."/>
            <person name="Bentzer J."/>
            <person name="Ahren D."/>
            <person name="Johansson T."/>
            <person name="Persson P."/>
            <person name="Tunlid A."/>
        </authorList>
    </citation>
    <scope>NUCLEOTIDE SEQUENCE [LARGE SCALE GENOMIC DNA]</scope>
    <source>
        <strain evidence="1 2">CBS 406.79</strain>
    </source>
</reference>
<comment type="caution">
    <text evidence="1">The sequence shown here is derived from an EMBL/GenBank/DDBJ whole genome shotgun (WGS) entry which is preliminary data.</text>
</comment>
<dbReference type="SUPFAM" id="SSF52047">
    <property type="entry name" value="RNI-like"/>
    <property type="match status" value="1"/>
</dbReference>
<proteinExistence type="predicted"/>
<accession>A0A8H5MFU4</accession>
<dbReference type="Gene3D" id="3.80.10.10">
    <property type="entry name" value="Ribonuclease Inhibitor"/>
    <property type="match status" value="1"/>
</dbReference>
<protein>
    <recommendedName>
        <fullName evidence="3">F-box domain-containing protein</fullName>
    </recommendedName>
</protein>
<evidence type="ECO:0008006" key="3">
    <source>
        <dbReference type="Google" id="ProtNLM"/>
    </source>
</evidence>
<dbReference type="AlphaFoldDB" id="A0A8H5MFU4"/>
<organism evidence="1 2">
    <name type="scientific">Collybiopsis confluens</name>
    <dbReference type="NCBI Taxonomy" id="2823264"/>
    <lineage>
        <taxon>Eukaryota</taxon>
        <taxon>Fungi</taxon>
        <taxon>Dikarya</taxon>
        <taxon>Basidiomycota</taxon>
        <taxon>Agaricomycotina</taxon>
        <taxon>Agaricomycetes</taxon>
        <taxon>Agaricomycetidae</taxon>
        <taxon>Agaricales</taxon>
        <taxon>Marasmiineae</taxon>
        <taxon>Omphalotaceae</taxon>
        <taxon>Collybiopsis</taxon>
    </lineage>
</organism>